<sequence>MTVEPADGADTGTGTDGAALRERRREQQGWYFYDFACSVYSTSVLTVFLGPYLTSVAKAAADAEGFVHPLGIPVRAGSLFAYSVSLSVIVAVLLMPLAGAWADRTGLKKPLLAVAAYVGAAATTGMFFLSGDRYLLGALLLIIANASLSVSMVLYNAFLPQIAEPAERDAVSARGWAFGYASGALVLLLNLALYSGHDTFGLSESAAVRICLASAGLWWGAFTLIPLRRLRDRRIPPSGEGAVGSGWRHLVATIKDMRRYPLTLSFLLAYLVYNDGVQTVISQASIYGSEELGLDQTTLIIAVLLVQILAVAGALGMGRLARTHGAKRTILGSLAVWTLILAAGYFLPARSSWWFFALAAGIGLVLGGSQALSRSLFSHLVPRGKEAAYFSAYEMSDRGLSWLGPLVFGLAYQLTGSYRDAIISLVIFFALGFLLLARVPVREAVAAAGNPAPERI</sequence>
<dbReference type="InterPro" id="IPR024671">
    <property type="entry name" value="Atg22-like"/>
</dbReference>
<feature type="transmembrane region" description="Helical" evidence="7">
    <location>
        <begin position="111"/>
        <end position="129"/>
    </location>
</feature>
<keyword evidence="4 7" id="KW-1133">Transmembrane helix</keyword>
<feature type="transmembrane region" description="Helical" evidence="7">
    <location>
        <begin position="135"/>
        <end position="155"/>
    </location>
</feature>
<keyword evidence="2" id="KW-0813">Transport</keyword>
<feature type="transmembrane region" description="Helical" evidence="7">
    <location>
        <begin position="206"/>
        <end position="227"/>
    </location>
</feature>
<dbReference type="PANTHER" id="PTHR23519">
    <property type="entry name" value="AUTOPHAGY-RELATED PROTEIN 22"/>
    <property type="match status" value="1"/>
</dbReference>
<feature type="transmembrane region" description="Helical" evidence="7">
    <location>
        <begin position="79"/>
        <end position="99"/>
    </location>
</feature>
<feature type="transmembrane region" description="Helical" evidence="7">
    <location>
        <begin position="176"/>
        <end position="194"/>
    </location>
</feature>
<evidence type="ECO:0000256" key="3">
    <source>
        <dbReference type="ARBA" id="ARBA00022692"/>
    </source>
</evidence>
<evidence type="ECO:0000256" key="5">
    <source>
        <dbReference type="ARBA" id="ARBA00023136"/>
    </source>
</evidence>
<evidence type="ECO:0000313" key="9">
    <source>
        <dbReference type="Proteomes" id="UP001431429"/>
    </source>
</evidence>
<comment type="subcellular location">
    <subcellularLocation>
        <location evidence="1">Endomembrane system</location>
        <topology evidence="1">Multi-pass membrane protein</topology>
    </subcellularLocation>
</comment>
<dbReference type="PANTHER" id="PTHR23519:SF1">
    <property type="entry name" value="AUTOPHAGY-RELATED PROTEIN 22"/>
    <property type="match status" value="1"/>
</dbReference>
<feature type="transmembrane region" description="Helical" evidence="7">
    <location>
        <begin position="264"/>
        <end position="286"/>
    </location>
</feature>
<name>A0ABT0UYF1_9ACTN</name>
<evidence type="ECO:0000313" key="8">
    <source>
        <dbReference type="EMBL" id="MCM2393452.1"/>
    </source>
</evidence>
<evidence type="ECO:0000256" key="4">
    <source>
        <dbReference type="ARBA" id="ARBA00022989"/>
    </source>
</evidence>
<proteinExistence type="predicted"/>
<comment type="caution">
    <text evidence="8">The sequence shown here is derived from an EMBL/GenBank/DDBJ whole genome shotgun (WGS) entry which is preliminary data.</text>
</comment>
<evidence type="ECO:0000256" key="2">
    <source>
        <dbReference type="ARBA" id="ARBA00022448"/>
    </source>
</evidence>
<accession>A0ABT0UYF1</accession>
<feature type="transmembrane region" description="Helical" evidence="7">
    <location>
        <begin position="353"/>
        <end position="377"/>
    </location>
</feature>
<dbReference type="InterPro" id="IPR036259">
    <property type="entry name" value="MFS_trans_sf"/>
</dbReference>
<feature type="transmembrane region" description="Helical" evidence="7">
    <location>
        <begin position="421"/>
        <end position="441"/>
    </location>
</feature>
<gene>
    <name evidence="8" type="ORF">NBG84_35135</name>
</gene>
<dbReference type="InterPro" id="IPR050495">
    <property type="entry name" value="ATG22/LtaA_families"/>
</dbReference>
<feature type="transmembrane region" description="Helical" evidence="7">
    <location>
        <begin position="329"/>
        <end position="347"/>
    </location>
</feature>
<evidence type="ECO:0000256" key="6">
    <source>
        <dbReference type="SAM" id="MobiDB-lite"/>
    </source>
</evidence>
<evidence type="ECO:0000256" key="7">
    <source>
        <dbReference type="SAM" id="Phobius"/>
    </source>
</evidence>
<feature type="compositionally biased region" description="Low complexity" evidence="6">
    <location>
        <begin position="1"/>
        <end position="18"/>
    </location>
</feature>
<reference evidence="8" key="1">
    <citation type="submission" date="2022-06" db="EMBL/GenBank/DDBJ databases">
        <title>Genome public.</title>
        <authorList>
            <person name="Sun Q."/>
        </authorList>
    </citation>
    <scope>NUCLEOTIDE SEQUENCE</scope>
    <source>
        <strain evidence="8">CWNU-1</strain>
    </source>
</reference>
<keyword evidence="9" id="KW-1185">Reference proteome</keyword>
<feature type="transmembrane region" description="Helical" evidence="7">
    <location>
        <begin position="298"/>
        <end position="317"/>
    </location>
</feature>
<evidence type="ECO:0000256" key="1">
    <source>
        <dbReference type="ARBA" id="ARBA00004127"/>
    </source>
</evidence>
<keyword evidence="3 7" id="KW-0812">Transmembrane</keyword>
<dbReference type="Pfam" id="PF11700">
    <property type="entry name" value="ATG22"/>
    <property type="match status" value="2"/>
</dbReference>
<feature type="transmembrane region" description="Helical" evidence="7">
    <location>
        <begin position="30"/>
        <end position="53"/>
    </location>
</feature>
<dbReference type="RefSeq" id="WP_250923750.1">
    <property type="nucleotide sequence ID" value="NZ_JAMQAW010000075.1"/>
</dbReference>
<organism evidence="8 9">
    <name type="scientific">Streptomyces albipurpureus</name>
    <dbReference type="NCBI Taxonomy" id="2897419"/>
    <lineage>
        <taxon>Bacteria</taxon>
        <taxon>Bacillati</taxon>
        <taxon>Actinomycetota</taxon>
        <taxon>Actinomycetes</taxon>
        <taxon>Kitasatosporales</taxon>
        <taxon>Streptomycetaceae</taxon>
        <taxon>Streptomyces</taxon>
    </lineage>
</organism>
<keyword evidence="5 7" id="KW-0472">Membrane</keyword>
<dbReference type="Proteomes" id="UP001431429">
    <property type="component" value="Unassembled WGS sequence"/>
</dbReference>
<dbReference type="SUPFAM" id="SSF103473">
    <property type="entry name" value="MFS general substrate transporter"/>
    <property type="match status" value="1"/>
</dbReference>
<dbReference type="EMBL" id="JAMQAW010000075">
    <property type="protein sequence ID" value="MCM2393452.1"/>
    <property type="molecule type" value="Genomic_DNA"/>
</dbReference>
<dbReference type="Gene3D" id="1.20.1250.20">
    <property type="entry name" value="MFS general substrate transporter like domains"/>
    <property type="match status" value="2"/>
</dbReference>
<feature type="region of interest" description="Disordered" evidence="6">
    <location>
        <begin position="1"/>
        <end position="20"/>
    </location>
</feature>
<protein>
    <submittedName>
        <fullName evidence="8">MFS transporter</fullName>
    </submittedName>
</protein>
<feature type="transmembrane region" description="Helical" evidence="7">
    <location>
        <begin position="398"/>
        <end position="415"/>
    </location>
</feature>